<dbReference type="InterPro" id="IPR036615">
    <property type="entry name" value="Mur_ligase_C_dom_sf"/>
</dbReference>
<evidence type="ECO:0000256" key="6">
    <source>
        <dbReference type="ARBA" id="ARBA00023316"/>
    </source>
</evidence>
<dbReference type="Gene3D" id="3.40.1390.10">
    <property type="entry name" value="MurE/MurF, N-terminal domain"/>
    <property type="match status" value="1"/>
</dbReference>
<dbReference type="UniPathway" id="UPA00219"/>
<comment type="similarity">
    <text evidence="1 7">Belongs to the MurCDEF family. MurE subfamily.</text>
</comment>
<keyword evidence="7" id="KW-0067">ATP-binding</keyword>
<dbReference type="InterPro" id="IPR004101">
    <property type="entry name" value="Mur_ligase_C"/>
</dbReference>
<evidence type="ECO:0000313" key="13">
    <source>
        <dbReference type="Proteomes" id="UP000178870"/>
    </source>
</evidence>
<dbReference type="PANTHER" id="PTHR23135:SF4">
    <property type="entry name" value="UDP-N-ACETYLMURAMOYL-L-ALANYL-D-GLUTAMATE--2,6-DIAMINOPIMELATE LIGASE MURE HOMOLOG, CHLOROPLASTIC"/>
    <property type="match status" value="1"/>
</dbReference>
<sequence length="447" mass="50090">MKYSHTTDDSRLVKKGSMFVAIKGEHVDAYDFIPDAIAKGAAAVVSEKDPKKEWLEKVEYTKVKDAREALAHYASEFYGNPSKKLKVIGVTGTDGKTTTCHMIYEILKTAGKKVGLISSITSPGLHVTSPEPLELHKLFAKMVKQRKKYVVLETTSHAISQKRVHGIDFDFAVLTNITHEHLDYHKNFEAYRDTKLKIFENAQTSILNKDEQSYTYFDEKIKGEKIGYSLKVNSLKLEKLMGEDIQNVGDYNIQNALAAATVARKLRINEEIISKALSEMSLPKGRLEKVANKKGLNIYVDFAHTPNALKEVLTLLDKYKKRNLIVVFGCAGERDVKKRPVMASIATDIADISVFTAEDPRSEDINAIFEDMLAGVTKKTAGFEKIPERGEAIYYALNKLAKKGDTVVIAGKAHEKSMAYNGVEYPWNDFKAVDFALKGKVLEIKRK</sequence>
<feature type="binding site" evidence="7">
    <location>
        <begin position="92"/>
        <end position="98"/>
    </location>
    <ligand>
        <name>ATP</name>
        <dbReference type="ChEBI" id="CHEBI:30616"/>
    </ligand>
</feature>
<comment type="cofactor">
    <cofactor evidence="7">
        <name>Mg(2+)</name>
        <dbReference type="ChEBI" id="CHEBI:18420"/>
    </cofactor>
</comment>
<evidence type="ECO:0000256" key="1">
    <source>
        <dbReference type="ARBA" id="ARBA00005898"/>
    </source>
</evidence>
<feature type="modified residue" description="N6-carboxylysine" evidence="7">
    <location>
        <position position="195"/>
    </location>
</feature>
<evidence type="ECO:0000256" key="4">
    <source>
        <dbReference type="ARBA" id="ARBA00022984"/>
    </source>
</evidence>
<evidence type="ECO:0000256" key="8">
    <source>
        <dbReference type="RuleBase" id="RU004135"/>
    </source>
</evidence>
<dbReference type="GO" id="GO:0009252">
    <property type="term" value="P:peptidoglycan biosynthetic process"/>
    <property type="evidence" value="ECO:0007669"/>
    <property type="project" value="UniProtKB-UniRule"/>
</dbReference>
<dbReference type="GO" id="GO:0005737">
    <property type="term" value="C:cytoplasm"/>
    <property type="evidence" value="ECO:0007669"/>
    <property type="project" value="UniProtKB-SubCell"/>
</dbReference>
<dbReference type="Pfam" id="PF08245">
    <property type="entry name" value="Mur_ligase_M"/>
    <property type="match status" value="1"/>
</dbReference>
<evidence type="ECO:0000256" key="7">
    <source>
        <dbReference type="HAMAP-Rule" id="MF_00208"/>
    </source>
</evidence>
<dbReference type="NCBIfam" id="TIGR01085">
    <property type="entry name" value="murE"/>
    <property type="match status" value="1"/>
</dbReference>
<dbReference type="GO" id="GO:0005524">
    <property type="term" value="F:ATP binding"/>
    <property type="evidence" value="ECO:0007669"/>
    <property type="project" value="UniProtKB-UniRule"/>
</dbReference>
<keyword evidence="2 7" id="KW-0132">Cell division</keyword>
<dbReference type="Pfam" id="PF01225">
    <property type="entry name" value="Mur_ligase"/>
    <property type="match status" value="1"/>
</dbReference>
<dbReference type="PANTHER" id="PTHR23135">
    <property type="entry name" value="MUR LIGASE FAMILY MEMBER"/>
    <property type="match status" value="1"/>
</dbReference>
<evidence type="ECO:0000259" key="11">
    <source>
        <dbReference type="Pfam" id="PF08245"/>
    </source>
</evidence>
<dbReference type="SUPFAM" id="SSF53623">
    <property type="entry name" value="MurD-like peptide ligases, catalytic domain"/>
    <property type="match status" value="1"/>
</dbReference>
<dbReference type="EC" id="6.3.2.-" evidence="7"/>
<feature type="domain" description="Mur ligase C-terminal" evidence="10">
    <location>
        <begin position="285"/>
        <end position="412"/>
    </location>
</feature>
<evidence type="ECO:0000256" key="2">
    <source>
        <dbReference type="ARBA" id="ARBA00022618"/>
    </source>
</evidence>
<dbReference type="InterPro" id="IPR000713">
    <property type="entry name" value="Mur_ligase_N"/>
</dbReference>
<keyword evidence="4 7" id="KW-0573">Peptidoglycan synthesis</keyword>
<comment type="subcellular location">
    <subcellularLocation>
        <location evidence="7 8">Cytoplasm</location>
    </subcellularLocation>
</comment>
<gene>
    <name evidence="7" type="primary">murE</name>
    <name evidence="12" type="ORF">A2803_03650</name>
</gene>
<dbReference type="InterPro" id="IPR036565">
    <property type="entry name" value="Mur-like_cat_sf"/>
</dbReference>
<dbReference type="GO" id="GO:0016881">
    <property type="term" value="F:acid-amino acid ligase activity"/>
    <property type="evidence" value="ECO:0007669"/>
    <property type="project" value="UniProtKB-UniRule"/>
</dbReference>
<keyword evidence="7" id="KW-0460">Magnesium</keyword>
<dbReference type="EMBL" id="MGGP01000028">
    <property type="protein sequence ID" value="OGM31262.1"/>
    <property type="molecule type" value="Genomic_DNA"/>
</dbReference>
<dbReference type="InterPro" id="IPR013221">
    <property type="entry name" value="Mur_ligase_cen"/>
</dbReference>
<comment type="caution">
    <text evidence="12">The sequence shown here is derived from an EMBL/GenBank/DDBJ whole genome shotgun (WGS) entry which is preliminary data.</text>
</comment>
<dbReference type="Gene3D" id="3.40.1190.10">
    <property type="entry name" value="Mur-like, catalytic domain"/>
    <property type="match status" value="1"/>
</dbReference>
<dbReference type="NCBIfam" id="NF001126">
    <property type="entry name" value="PRK00139.1-4"/>
    <property type="match status" value="1"/>
</dbReference>
<dbReference type="GO" id="GO:0071555">
    <property type="term" value="P:cell wall organization"/>
    <property type="evidence" value="ECO:0007669"/>
    <property type="project" value="UniProtKB-KW"/>
</dbReference>
<feature type="binding site" evidence="7">
    <location>
        <position position="10"/>
    </location>
    <ligand>
        <name>UDP-N-acetyl-alpha-D-muramoyl-L-alanyl-D-glutamate</name>
        <dbReference type="ChEBI" id="CHEBI:83900"/>
    </ligand>
</feature>
<evidence type="ECO:0000259" key="10">
    <source>
        <dbReference type="Pfam" id="PF02875"/>
    </source>
</evidence>
<dbReference type="Proteomes" id="UP000178870">
    <property type="component" value="Unassembled WGS sequence"/>
</dbReference>
<feature type="binding site" evidence="7">
    <location>
        <position position="161"/>
    </location>
    <ligand>
        <name>UDP-N-acetyl-alpha-D-muramoyl-L-alanyl-D-glutamate</name>
        <dbReference type="ChEBI" id="CHEBI:83900"/>
    </ligand>
</feature>
<dbReference type="AlphaFoldDB" id="A0A1F7YVB0"/>
<feature type="domain" description="Mur ligase central" evidence="11">
    <location>
        <begin position="90"/>
        <end position="262"/>
    </location>
</feature>
<dbReference type="Gene3D" id="3.90.190.20">
    <property type="entry name" value="Mur ligase, C-terminal domain"/>
    <property type="match status" value="1"/>
</dbReference>
<dbReference type="GO" id="GO:0008360">
    <property type="term" value="P:regulation of cell shape"/>
    <property type="evidence" value="ECO:0007669"/>
    <property type="project" value="UniProtKB-KW"/>
</dbReference>
<organism evidence="12 13">
    <name type="scientific">Candidatus Woesebacteria bacterium RIFCSPHIGHO2_01_FULL_44_21</name>
    <dbReference type="NCBI Taxonomy" id="1802503"/>
    <lineage>
        <taxon>Bacteria</taxon>
        <taxon>Candidatus Woeseibacteriota</taxon>
    </lineage>
</organism>
<comment type="function">
    <text evidence="7">Catalyzes the addition of an amino acid to the nucleotide precursor UDP-N-acetylmuramoyl-L-alanyl-D-glutamate (UMAG) in the biosynthesis of bacterial cell-wall peptidoglycan.</text>
</comment>
<comment type="caution">
    <text evidence="7">Lacks conserved residue(s) required for the propagation of feature annotation.</text>
</comment>
<dbReference type="SUPFAM" id="SSF53244">
    <property type="entry name" value="MurD-like peptide ligases, peptide-binding domain"/>
    <property type="match status" value="1"/>
</dbReference>
<keyword evidence="7" id="KW-0547">Nucleotide-binding</keyword>
<dbReference type="GO" id="GO:0051301">
    <property type="term" value="P:cell division"/>
    <property type="evidence" value="ECO:0007669"/>
    <property type="project" value="UniProtKB-KW"/>
</dbReference>
<evidence type="ECO:0000256" key="5">
    <source>
        <dbReference type="ARBA" id="ARBA00023306"/>
    </source>
</evidence>
<feature type="domain" description="Mur ligase N-terminal catalytic" evidence="9">
    <location>
        <begin position="8"/>
        <end position="78"/>
    </location>
</feature>
<dbReference type="Pfam" id="PF02875">
    <property type="entry name" value="Mur_ligase_C"/>
    <property type="match status" value="1"/>
</dbReference>
<keyword evidence="7" id="KW-0436">Ligase</keyword>
<accession>A0A1F7YVB0</accession>
<evidence type="ECO:0000256" key="3">
    <source>
        <dbReference type="ARBA" id="ARBA00022960"/>
    </source>
</evidence>
<feature type="binding site" evidence="7">
    <location>
        <position position="163"/>
    </location>
    <ligand>
        <name>UDP-N-acetyl-alpha-D-muramoyl-L-alanyl-D-glutamate</name>
        <dbReference type="ChEBI" id="CHEBI:83900"/>
    </ligand>
</feature>
<comment type="PTM">
    <text evidence="7">Carboxylation is probably crucial for Mg(2+) binding and, consequently, for the gamma-phosphate positioning of ATP.</text>
</comment>
<dbReference type="GO" id="GO:0000287">
    <property type="term" value="F:magnesium ion binding"/>
    <property type="evidence" value="ECO:0007669"/>
    <property type="project" value="UniProtKB-UniRule"/>
</dbReference>
<comment type="pathway">
    <text evidence="7 8">Cell wall biogenesis; peptidoglycan biosynthesis.</text>
</comment>
<keyword evidence="6 7" id="KW-0961">Cell wall biogenesis/degradation</keyword>
<feature type="binding site" evidence="7">
    <location>
        <position position="155"/>
    </location>
    <ligand>
        <name>UDP-N-acetyl-alpha-D-muramoyl-L-alanyl-D-glutamate</name>
        <dbReference type="ChEBI" id="CHEBI:83900"/>
    </ligand>
</feature>
<dbReference type="HAMAP" id="MF_00208">
    <property type="entry name" value="MurE"/>
    <property type="match status" value="1"/>
</dbReference>
<reference evidence="12 13" key="1">
    <citation type="journal article" date="2016" name="Nat. Commun.">
        <title>Thousands of microbial genomes shed light on interconnected biogeochemical processes in an aquifer system.</title>
        <authorList>
            <person name="Anantharaman K."/>
            <person name="Brown C.T."/>
            <person name="Hug L.A."/>
            <person name="Sharon I."/>
            <person name="Castelle C.J."/>
            <person name="Probst A.J."/>
            <person name="Thomas B.C."/>
            <person name="Singh A."/>
            <person name="Wilkins M.J."/>
            <person name="Karaoz U."/>
            <person name="Brodie E.L."/>
            <person name="Williams K.H."/>
            <person name="Hubbard S.S."/>
            <person name="Banfield J.F."/>
        </authorList>
    </citation>
    <scope>NUCLEOTIDE SEQUENCE [LARGE SCALE GENOMIC DNA]</scope>
</reference>
<evidence type="ECO:0000313" key="12">
    <source>
        <dbReference type="EMBL" id="OGM31262.1"/>
    </source>
</evidence>
<keyword evidence="7" id="KW-0963">Cytoplasm</keyword>
<evidence type="ECO:0000259" key="9">
    <source>
        <dbReference type="Pfam" id="PF01225"/>
    </source>
</evidence>
<keyword evidence="3 7" id="KW-0133">Cell shape</keyword>
<name>A0A1F7YVB0_9BACT</name>
<dbReference type="InterPro" id="IPR005761">
    <property type="entry name" value="UDP-N-AcMur-Glu-dNH2Pim_ligase"/>
</dbReference>
<keyword evidence="5 7" id="KW-0131">Cell cycle</keyword>
<protein>
    <recommendedName>
        <fullName evidence="7">UDP-N-acetylmuramyl-tripeptide synthetase</fullName>
        <ecNumber evidence="7">6.3.2.-</ecNumber>
    </recommendedName>
    <alternativeName>
        <fullName evidence="7">UDP-MurNAc-tripeptide synthetase</fullName>
    </alternativeName>
</protein>
<proteinExistence type="inferred from homology"/>